<dbReference type="EMBL" id="NGMS01000001">
    <property type="protein sequence ID" value="OTP27230.1"/>
    <property type="molecule type" value="Genomic_DNA"/>
</dbReference>
<feature type="transmembrane region" description="Helical" evidence="1">
    <location>
        <begin position="72"/>
        <end position="89"/>
    </location>
</feature>
<name>A0A1L8UT67_ENTMU</name>
<dbReference type="AlphaFoldDB" id="A0A1L8UT67"/>
<organism evidence="3 4">
    <name type="scientific">Enterococcus mundtii</name>
    <dbReference type="NCBI Taxonomy" id="53346"/>
    <lineage>
        <taxon>Bacteria</taxon>
        <taxon>Bacillati</taxon>
        <taxon>Bacillota</taxon>
        <taxon>Bacilli</taxon>
        <taxon>Lactobacillales</taxon>
        <taxon>Enterococcaceae</taxon>
        <taxon>Enterococcus</taxon>
    </lineage>
</organism>
<dbReference type="GeneID" id="60999260"/>
<dbReference type="Proteomes" id="UP000195024">
    <property type="component" value="Unassembled WGS sequence"/>
</dbReference>
<accession>A0A1L8UT67</accession>
<proteinExistence type="predicted"/>
<keyword evidence="1" id="KW-0812">Transmembrane</keyword>
<evidence type="ECO:0000313" key="3">
    <source>
        <dbReference type="EMBL" id="OTP27230.1"/>
    </source>
</evidence>
<evidence type="ECO:0000313" key="2">
    <source>
        <dbReference type="EMBL" id="GEL78889.1"/>
    </source>
</evidence>
<dbReference type="RefSeq" id="WP_071867260.1">
    <property type="nucleotide sequence ID" value="NZ_BJWA01000001.1"/>
</dbReference>
<keyword evidence="1" id="KW-0472">Membrane</keyword>
<dbReference type="Proteomes" id="UP000321175">
    <property type="component" value="Unassembled WGS sequence"/>
</dbReference>
<keyword evidence="1" id="KW-1133">Transmembrane helix</keyword>
<protein>
    <recommendedName>
        <fullName evidence="6">DUF443 domain-containing protein</fullName>
    </recommendedName>
</protein>
<feature type="transmembrane region" description="Helical" evidence="1">
    <location>
        <begin position="95"/>
        <end position="112"/>
    </location>
</feature>
<comment type="caution">
    <text evidence="3">The sequence shown here is derived from an EMBL/GenBank/DDBJ whole genome shotgun (WGS) entry which is preliminary data.</text>
</comment>
<evidence type="ECO:0000313" key="5">
    <source>
        <dbReference type="Proteomes" id="UP000321175"/>
    </source>
</evidence>
<evidence type="ECO:0008006" key="6">
    <source>
        <dbReference type="Google" id="ProtNLM"/>
    </source>
</evidence>
<reference evidence="3 4" key="1">
    <citation type="submission" date="2017-05" db="EMBL/GenBank/DDBJ databases">
        <title>The Genome Sequence of Enterococcus mundtii 6B1_DIV0119.</title>
        <authorList>
            <consortium name="The Broad Institute Genomics Platform"/>
            <consortium name="The Broad Institute Genomic Center for Infectious Diseases"/>
            <person name="Earl A."/>
            <person name="Manson A."/>
            <person name="Schwartman J."/>
            <person name="Gilmore M."/>
            <person name="Abouelleil A."/>
            <person name="Cao P."/>
            <person name="Chapman S."/>
            <person name="Cusick C."/>
            <person name="Shea T."/>
            <person name="Young S."/>
            <person name="Neafsey D."/>
            <person name="Nusbaum C."/>
            <person name="Birren B."/>
        </authorList>
    </citation>
    <scope>NUCLEOTIDE SEQUENCE [LARGE SCALE GENOMIC DNA]</scope>
    <source>
        <strain evidence="3 4">6B1_DIV0119</strain>
    </source>
</reference>
<keyword evidence="5" id="KW-1185">Reference proteome</keyword>
<gene>
    <name evidence="3" type="ORF">A5802_000965</name>
    <name evidence="2" type="ORF">EMU01_00330</name>
</gene>
<evidence type="ECO:0000313" key="4">
    <source>
        <dbReference type="Proteomes" id="UP000195024"/>
    </source>
</evidence>
<evidence type="ECO:0000256" key="1">
    <source>
        <dbReference type="SAM" id="Phobius"/>
    </source>
</evidence>
<sequence>MEVNVTRDTGFYGMGSPITLRVDGRKISLGQNQSVTLDVEPPFQMQVTFFWLKSPVYTIAEPTKNYRITMNLLLLQLYPLLFLFTGISAIVIQSILYSLLIVVVMIGFFLFIKNKAYVIKEASDEEF</sequence>
<dbReference type="EMBL" id="BJWA01000001">
    <property type="protein sequence ID" value="GEL78889.1"/>
    <property type="molecule type" value="Genomic_DNA"/>
</dbReference>
<reference evidence="2 5" key="2">
    <citation type="submission" date="2019-07" db="EMBL/GenBank/DDBJ databases">
        <title>Whole genome shotgun sequence of Enterococcus mundtii NBRC 100490.</title>
        <authorList>
            <person name="Hosoyama A."/>
            <person name="Uohara A."/>
            <person name="Ohji S."/>
            <person name="Ichikawa N."/>
        </authorList>
    </citation>
    <scope>NUCLEOTIDE SEQUENCE [LARGE SCALE GENOMIC DNA]</scope>
    <source>
        <strain evidence="2 5">NBRC 100490</strain>
    </source>
</reference>